<keyword evidence="4 8" id="KW-0560">Oxidoreductase</keyword>
<dbReference type="Gene3D" id="1.10.630.10">
    <property type="entry name" value="Cytochrome P450"/>
    <property type="match status" value="1"/>
</dbReference>
<evidence type="ECO:0000256" key="2">
    <source>
        <dbReference type="ARBA" id="ARBA00022617"/>
    </source>
</evidence>
<dbReference type="PANTHER" id="PTHR24291">
    <property type="entry name" value="CYTOCHROME P450 FAMILY 4"/>
    <property type="match status" value="1"/>
</dbReference>
<dbReference type="GO" id="GO:0005506">
    <property type="term" value="F:iron ion binding"/>
    <property type="evidence" value="ECO:0007669"/>
    <property type="project" value="InterPro"/>
</dbReference>
<dbReference type="InterPro" id="IPR036396">
    <property type="entry name" value="Cyt_P450_sf"/>
</dbReference>
<dbReference type="InterPro" id="IPR002401">
    <property type="entry name" value="Cyt_P450_E_grp-I"/>
</dbReference>
<keyword evidence="2 7" id="KW-0349">Heme</keyword>
<evidence type="ECO:0000256" key="3">
    <source>
        <dbReference type="ARBA" id="ARBA00022723"/>
    </source>
</evidence>
<dbReference type="PANTHER" id="PTHR24291:SF50">
    <property type="entry name" value="BIFUNCTIONAL ALBAFLAVENONE MONOOXYGENASE_TERPENE SYNTHASE"/>
    <property type="match status" value="1"/>
</dbReference>
<reference evidence="9 10" key="1">
    <citation type="submission" date="2020-07" db="EMBL/GenBank/DDBJ databases">
        <authorList>
            <person name="Feng H."/>
        </authorList>
    </citation>
    <scope>NUCLEOTIDE SEQUENCE [LARGE SCALE GENOMIC DNA]</scope>
    <source>
        <strain evidence="10">s-11</strain>
    </source>
</reference>
<keyword evidence="3 7" id="KW-0479">Metal-binding</keyword>
<dbReference type="Pfam" id="PF00067">
    <property type="entry name" value="p450"/>
    <property type="match status" value="1"/>
</dbReference>
<dbReference type="Proteomes" id="UP000530514">
    <property type="component" value="Unassembled WGS sequence"/>
</dbReference>
<keyword evidence="6 8" id="KW-0503">Monooxygenase</keyword>
<evidence type="ECO:0000256" key="1">
    <source>
        <dbReference type="ARBA" id="ARBA00010617"/>
    </source>
</evidence>
<dbReference type="GO" id="GO:0020037">
    <property type="term" value="F:heme binding"/>
    <property type="evidence" value="ECO:0007669"/>
    <property type="project" value="InterPro"/>
</dbReference>
<dbReference type="OrthoDB" id="9789468at2"/>
<evidence type="ECO:0000256" key="4">
    <source>
        <dbReference type="ARBA" id="ARBA00023002"/>
    </source>
</evidence>
<dbReference type="InterPro" id="IPR001128">
    <property type="entry name" value="Cyt_P450"/>
</dbReference>
<evidence type="ECO:0000313" key="9">
    <source>
        <dbReference type="EMBL" id="MBA4544665.1"/>
    </source>
</evidence>
<comment type="caution">
    <text evidence="9">The sequence shown here is derived from an EMBL/GenBank/DDBJ whole genome shotgun (WGS) entry which is preliminary data.</text>
</comment>
<dbReference type="PRINTS" id="PR00385">
    <property type="entry name" value="P450"/>
</dbReference>
<name>A0A7W2AJQ7_9BACL</name>
<dbReference type="PROSITE" id="PS00086">
    <property type="entry name" value="CYTOCHROME_P450"/>
    <property type="match status" value="1"/>
</dbReference>
<dbReference type="InterPro" id="IPR050196">
    <property type="entry name" value="Cytochrome_P450_Monoox"/>
</dbReference>
<protein>
    <submittedName>
        <fullName evidence="9">Cytochrome P450</fullName>
    </submittedName>
</protein>
<dbReference type="InterPro" id="IPR017972">
    <property type="entry name" value="Cyt_P450_CS"/>
</dbReference>
<evidence type="ECO:0000313" key="10">
    <source>
        <dbReference type="Proteomes" id="UP000530514"/>
    </source>
</evidence>
<dbReference type="GO" id="GO:0004497">
    <property type="term" value="F:monooxygenase activity"/>
    <property type="evidence" value="ECO:0007669"/>
    <property type="project" value="UniProtKB-KW"/>
</dbReference>
<sequence>MTNNITTGPRGLPISGNLFAFRKDPLGFLQKAAKEHGDVVHIRFGPQRHIYLISNPEYIKEVLVTKQSSFHKAKGLRTAKAVIGEGLLTSEGKKHLRQRRLIQPVFHKQRIAAYGDRMVEFAKNLIDGWQDREERLITQDMMELTLAIITDTMFGIDVRQDVHDIGHAIDVGMHYVSRRASSFIDIPLAVPTKSNREFQHAIEVLDKTIYHIIEERRSQSEPERGDLLSMLLAARDEMNGTGMTDQEVRDQVMTIFIAGHETTANTLSWTWYLLSQHPEVERRFWDELDNVLEGRLPTVDDIPSLTYTNNILWEAMRLYPPAWSISREAVEPVQIGEYCFEPGETLMMSQYVMHRKEEYFENPDRFFPERFEGDILKRIPQFAYFPFGGGPRICIGNNFALMEAVLLLATIGQRYKLELAPNHPSVEPEPLVTLRPKKGIRMVVKQR</sequence>
<dbReference type="AlphaFoldDB" id="A0A7W2AJQ7"/>
<evidence type="ECO:0000256" key="6">
    <source>
        <dbReference type="ARBA" id="ARBA00023033"/>
    </source>
</evidence>
<evidence type="ECO:0000256" key="5">
    <source>
        <dbReference type="ARBA" id="ARBA00023004"/>
    </source>
</evidence>
<evidence type="ECO:0000256" key="8">
    <source>
        <dbReference type="RuleBase" id="RU000461"/>
    </source>
</evidence>
<keyword evidence="5 7" id="KW-0408">Iron</keyword>
<feature type="binding site" description="axial binding residue" evidence="7">
    <location>
        <position position="394"/>
    </location>
    <ligand>
        <name>heme</name>
        <dbReference type="ChEBI" id="CHEBI:30413"/>
    </ligand>
    <ligandPart>
        <name>Fe</name>
        <dbReference type="ChEBI" id="CHEBI:18248"/>
    </ligandPart>
</feature>
<proteinExistence type="inferred from homology"/>
<dbReference type="SUPFAM" id="SSF48264">
    <property type="entry name" value="Cytochrome P450"/>
    <property type="match status" value="1"/>
</dbReference>
<comment type="cofactor">
    <cofactor evidence="7">
        <name>heme</name>
        <dbReference type="ChEBI" id="CHEBI:30413"/>
    </cofactor>
</comment>
<dbReference type="GO" id="GO:0016705">
    <property type="term" value="F:oxidoreductase activity, acting on paired donors, with incorporation or reduction of molecular oxygen"/>
    <property type="evidence" value="ECO:0007669"/>
    <property type="project" value="InterPro"/>
</dbReference>
<dbReference type="EMBL" id="JACEIP010000057">
    <property type="protein sequence ID" value="MBA4544665.1"/>
    <property type="molecule type" value="Genomic_DNA"/>
</dbReference>
<keyword evidence="10" id="KW-1185">Reference proteome</keyword>
<dbReference type="RefSeq" id="WP_033100328.1">
    <property type="nucleotide sequence ID" value="NZ_JACEIP010000057.1"/>
</dbReference>
<organism evidence="9 10">
    <name type="scientific">Thermoactinomyces daqus</name>
    <dbReference type="NCBI Taxonomy" id="1329516"/>
    <lineage>
        <taxon>Bacteria</taxon>
        <taxon>Bacillati</taxon>
        <taxon>Bacillota</taxon>
        <taxon>Bacilli</taxon>
        <taxon>Bacillales</taxon>
        <taxon>Thermoactinomycetaceae</taxon>
        <taxon>Thermoactinomyces</taxon>
    </lineage>
</organism>
<dbReference type="PRINTS" id="PR00463">
    <property type="entry name" value="EP450I"/>
</dbReference>
<dbReference type="CDD" id="cd20620">
    <property type="entry name" value="CYP132-like"/>
    <property type="match status" value="1"/>
</dbReference>
<accession>A0A7W2AJQ7</accession>
<evidence type="ECO:0000256" key="7">
    <source>
        <dbReference type="PIRSR" id="PIRSR602401-1"/>
    </source>
</evidence>
<gene>
    <name evidence="9" type="ORF">H1164_17710</name>
</gene>
<comment type="similarity">
    <text evidence="1 8">Belongs to the cytochrome P450 family.</text>
</comment>